<evidence type="ECO:0000256" key="2">
    <source>
        <dbReference type="ARBA" id="ARBA00022692"/>
    </source>
</evidence>
<proteinExistence type="predicted"/>
<accession>A0A9Q1DFK8</accession>
<dbReference type="GO" id="GO:0008511">
    <property type="term" value="F:sodium:potassium:chloride symporter activity"/>
    <property type="evidence" value="ECO:0007669"/>
    <property type="project" value="TreeGrafter"/>
</dbReference>
<evidence type="ECO:0000256" key="5">
    <source>
        <dbReference type="SAM" id="MobiDB-lite"/>
    </source>
</evidence>
<evidence type="ECO:0000259" key="6">
    <source>
        <dbReference type="Pfam" id="PF03522"/>
    </source>
</evidence>
<dbReference type="OrthoDB" id="8922254at2759"/>
<dbReference type="Pfam" id="PF03522">
    <property type="entry name" value="SLC12"/>
    <property type="match status" value="1"/>
</dbReference>
<dbReference type="GO" id="GO:0016324">
    <property type="term" value="C:apical plasma membrane"/>
    <property type="evidence" value="ECO:0007669"/>
    <property type="project" value="TreeGrafter"/>
</dbReference>
<evidence type="ECO:0000256" key="1">
    <source>
        <dbReference type="ARBA" id="ARBA00004141"/>
    </source>
</evidence>
<keyword evidence="4" id="KW-0472">Membrane</keyword>
<keyword evidence="2" id="KW-0812">Transmembrane</keyword>
<feature type="domain" description="SLC12A transporter C-terminal" evidence="6">
    <location>
        <begin position="1"/>
        <end position="141"/>
    </location>
</feature>
<dbReference type="GO" id="GO:0055075">
    <property type="term" value="P:potassium ion homeostasis"/>
    <property type="evidence" value="ECO:0007669"/>
    <property type="project" value="TreeGrafter"/>
</dbReference>
<evidence type="ECO:0000313" key="8">
    <source>
        <dbReference type="Proteomes" id="UP001152803"/>
    </source>
</evidence>
<reference evidence="7" key="1">
    <citation type="journal article" date="2023" name="Science">
        <title>Genome structures resolve the early diversification of teleost fishes.</title>
        <authorList>
            <person name="Parey E."/>
            <person name="Louis A."/>
            <person name="Montfort J."/>
            <person name="Bouchez O."/>
            <person name="Roques C."/>
            <person name="Iampietro C."/>
            <person name="Lluch J."/>
            <person name="Castinel A."/>
            <person name="Donnadieu C."/>
            <person name="Desvignes T."/>
            <person name="Floi Bucao C."/>
            <person name="Jouanno E."/>
            <person name="Wen M."/>
            <person name="Mejri S."/>
            <person name="Dirks R."/>
            <person name="Jansen H."/>
            <person name="Henkel C."/>
            <person name="Chen W.J."/>
            <person name="Zahm M."/>
            <person name="Cabau C."/>
            <person name="Klopp C."/>
            <person name="Thompson A.W."/>
            <person name="Robinson-Rechavi M."/>
            <person name="Braasch I."/>
            <person name="Lecointre G."/>
            <person name="Bobe J."/>
            <person name="Postlethwait J.H."/>
            <person name="Berthelot C."/>
            <person name="Roest Crollius H."/>
            <person name="Guiguen Y."/>
        </authorList>
    </citation>
    <scope>NUCLEOTIDE SEQUENCE</scope>
    <source>
        <strain evidence="7">Concon-B</strain>
    </source>
</reference>
<dbReference type="GO" id="GO:0006884">
    <property type="term" value="P:cell volume homeostasis"/>
    <property type="evidence" value="ECO:0007669"/>
    <property type="project" value="TreeGrafter"/>
</dbReference>
<feature type="region of interest" description="Disordered" evidence="5">
    <location>
        <begin position="325"/>
        <end position="360"/>
    </location>
</feature>
<evidence type="ECO:0000256" key="4">
    <source>
        <dbReference type="ARBA" id="ARBA00023136"/>
    </source>
</evidence>
<protein>
    <recommendedName>
        <fullName evidence="6">SLC12A transporter C-terminal domain-containing protein</fullName>
    </recommendedName>
</protein>
<dbReference type="Proteomes" id="UP001152803">
    <property type="component" value="Unassembled WGS sequence"/>
</dbReference>
<dbReference type="AlphaFoldDB" id="A0A9Q1DFK8"/>
<dbReference type="PANTHER" id="PTHR11827:SF97">
    <property type="entry name" value="SLC12A10.3 SOLUTE CARRIER FAMILY 12 (SODIUM_POTASSIUM_CHLORIDE TRANSPORTERS), MEMBER 10, TANDEM DUPLICATE 3 ISOFORM X1-RELATED"/>
    <property type="match status" value="1"/>
</dbReference>
<comment type="subcellular location">
    <subcellularLocation>
        <location evidence="1">Membrane</location>
        <topology evidence="1">Multi-pass membrane protein</topology>
    </subcellularLocation>
</comment>
<keyword evidence="3" id="KW-1133">Transmembrane helix</keyword>
<evidence type="ECO:0000256" key="3">
    <source>
        <dbReference type="ARBA" id="ARBA00022989"/>
    </source>
</evidence>
<dbReference type="GO" id="GO:0055064">
    <property type="term" value="P:chloride ion homeostasis"/>
    <property type="evidence" value="ECO:0007669"/>
    <property type="project" value="TreeGrafter"/>
</dbReference>
<comment type="caution">
    <text evidence="7">The sequence shown here is derived from an EMBL/GenBank/DDBJ whole genome shotgun (WGS) entry which is preliminary data.</text>
</comment>
<sequence>MVLLLQKFRLDIHDVIVMTDSERPPNAKNLKRFEDVIAPFRLREGQHGEAALPQLKRDCPWKVSDKELEALRLKSERKVRLNEIIRKNSQNAALVLVTLPVPQTDCPSALYMAWLDTLSSGLHCPTLLIRGNQCNVLTFYCQTSDCSYSGGSIRERWINTAGAEHCAVSAVSCFCILRHSHRMEEGEENMEYGWKRRQSVRMLRGMLKRVGPFRPDQIEGAEESKATPPKHDLIRIPLREWKENGHIKVNGSTSSGLKSTNSKDCASWDDKEYPVYENIFLIGEEKCVEDWPEDSPELHPDWKPAGRLRLRRESMKILMETPVEWGNEDPMENSQENNSKARKSRRFTLPSRRESKIEAELSEKGADLLREVEGEENESDVADECKKTKRGKKFKLAFLQRRDSKAAELPETPPGATCRNYHLSEAAEIEAELSEKGADLLREVEGEEDESDVADE</sequence>
<feature type="compositionally biased region" description="Basic and acidic residues" evidence="5">
    <location>
        <begin position="351"/>
        <end position="360"/>
    </location>
</feature>
<organism evidence="7 8">
    <name type="scientific">Conger conger</name>
    <name type="common">Conger eel</name>
    <name type="synonym">Muraena conger</name>
    <dbReference type="NCBI Taxonomy" id="82655"/>
    <lineage>
        <taxon>Eukaryota</taxon>
        <taxon>Metazoa</taxon>
        <taxon>Chordata</taxon>
        <taxon>Craniata</taxon>
        <taxon>Vertebrata</taxon>
        <taxon>Euteleostomi</taxon>
        <taxon>Actinopterygii</taxon>
        <taxon>Neopterygii</taxon>
        <taxon>Teleostei</taxon>
        <taxon>Anguilliformes</taxon>
        <taxon>Congridae</taxon>
        <taxon>Conger</taxon>
    </lineage>
</organism>
<dbReference type="GO" id="GO:1990573">
    <property type="term" value="P:potassium ion import across plasma membrane"/>
    <property type="evidence" value="ECO:0007669"/>
    <property type="project" value="TreeGrafter"/>
</dbReference>
<dbReference type="EMBL" id="JAFJMO010000008">
    <property type="protein sequence ID" value="KAJ8268714.1"/>
    <property type="molecule type" value="Genomic_DNA"/>
</dbReference>
<dbReference type="PANTHER" id="PTHR11827">
    <property type="entry name" value="SOLUTE CARRIER FAMILY 12, CATION COTRANSPORTERS"/>
    <property type="match status" value="1"/>
</dbReference>
<evidence type="ECO:0000313" key="7">
    <source>
        <dbReference type="EMBL" id="KAJ8268714.1"/>
    </source>
</evidence>
<gene>
    <name evidence="7" type="ORF">COCON_G00113210</name>
</gene>
<name>A0A9Q1DFK8_CONCO</name>
<keyword evidence="8" id="KW-1185">Reference proteome</keyword>
<dbReference type="InterPro" id="IPR004842">
    <property type="entry name" value="SLC12A_fam"/>
</dbReference>
<dbReference type="InterPro" id="IPR018491">
    <property type="entry name" value="SLC12_C"/>
</dbReference>
<dbReference type="GO" id="GO:0055078">
    <property type="term" value="P:sodium ion homeostasis"/>
    <property type="evidence" value="ECO:0007669"/>
    <property type="project" value="TreeGrafter"/>
</dbReference>